<evidence type="ECO:0000256" key="5">
    <source>
        <dbReference type="SAM" id="MobiDB-lite"/>
    </source>
</evidence>
<evidence type="ECO:0000256" key="1">
    <source>
        <dbReference type="ARBA" id="ARBA00004141"/>
    </source>
</evidence>
<evidence type="ECO:0000313" key="7">
    <source>
        <dbReference type="EMBL" id="KAB5573844.1"/>
    </source>
</evidence>
<evidence type="ECO:0000313" key="8">
    <source>
        <dbReference type="Proteomes" id="UP000326939"/>
    </source>
</evidence>
<feature type="transmembrane region" description="Helical" evidence="6">
    <location>
        <begin position="374"/>
        <end position="398"/>
    </location>
</feature>
<dbReference type="Proteomes" id="UP000326939">
    <property type="component" value="Chromosome 1"/>
</dbReference>
<feature type="transmembrane region" description="Helical" evidence="6">
    <location>
        <begin position="333"/>
        <end position="354"/>
    </location>
</feature>
<dbReference type="GO" id="GO:0005789">
    <property type="term" value="C:endoplasmic reticulum membrane"/>
    <property type="evidence" value="ECO:0007669"/>
    <property type="project" value="InterPro"/>
</dbReference>
<keyword evidence="2 6" id="KW-0812">Transmembrane</keyword>
<name>A0A5N5P245_9ROSI</name>
<dbReference type="Pfam" id="PF07297">
    <property type="entry name" value="DPM2"/>
    <property type="match status" value="1"/>
</dbReference>
<protein>
    <recommendedName>
        <fullName evidence="9">Dolichol phosphate-mannose biosynthesis regulatory protein</fullName>
    </recommendedName>
</protein>
<dbReference type="PANTHER" id="PTHR35998:SF1">
    <property type="entry name" value="OS02G0127900 PROTEIN"/>
    <property type="match status" value="1"/>
</dbReference>
<dbReference type="EMBL" id="VDCV01000001">
    <property type="protein sequence ID" value="KAB5573844.1"/>
    <property type="molecule type" value="Genomic_DNA"/>
</dbReference>
<comment type="caution">
    <text evidence="7">The sequence shown here is derived from an EMBL/GenBank/DDBJ whole genome shotgun (WGS) entry which is preliminary data.</text>
</comment>
<evidence type="ECO:0000256" key="3">
    <source>
        <dbReference type="ARBA" id="ARBA00022989"/>
    </source>
</evidence>
<organism evidence="7 8">
    <name type="scientific">Salix brachista</name>
    <dbReference type="NCBI Taxonomy" id="2182728"/>
    <lineage>
        <taxon>Eukaryota</taxon>
        <taxon>Viridiplantae</taxon>
        <taxon>Streptophyta</taxon>
        <taxon>Embryophyta</taxon>
        <taxon>Tracheophyta</taxon>
        <taxon>Spermatophyta</taxon>
        <taxon>Magnoliopsida</taxon>
        <taxon>eudicotyledons</taxon>
        <taxon>Gunneridae</taxon>
        <taxon>Pentapetalae</taxon>
        <taxon>rosids</taxon>
        <taxon>fabids</taxon>
        <taxon>Malpighiales</taxon>
        <taxon>Salicaceae</taxon>
        <taxon>Saliceae</taxon>
        <taxon>Salix</taxon>
    </lineage>
</organism>
<dbReference type="GO" id="GO:0030234">
    <property type="term" value="F:enzyme regulator activity"/>
    <property type="evidence" value="ECO:0007669"/>
    <property type="project" value="InterPro"/>
</dbReference>
<dbReference type="GO" id="GO:0180047">
    <property type="term" value="P:dolichol phosphate mannose biosynthetic process"/>
    <property type="evidence" value="ECO:0007669"/>
    <property type="project" value="InterPro"/>
</dbReference>
<reference evidence="8" key="1">
    <citation type="journal article" date="2019" name="Gigascience">
        <title>De novo genome assembly of the endangered Acer yangbiense, a plant species with extremely small populations endemic to Yunnan Province, China.</title>
        <authorList>
            <person name="Yang J."/>
            <person name="Wariss H.M."/>
            <person name="Tao L."/>
            <person name="Zhang R."/>
            <person name="Yun Q."/>
            <person name="Hollingsworth P."/>
            <person name="Dao Z."/>
            <person name="Luo G."/>
            <person name="Guo H."/>
            <person name="Ma Y."/>
            <person name="Sun W."/>
        </authorList>
    </citation>
    <scope>NUCLEOTIDE SEQUENCE [LARGE SCALE GENOMIC DNA]</scope>
    <source>
        <strain evidence="8">cv. br00</strain>
    </source>
</reference>
<comment type="subcellular location">
    <subcellularLocation>
        <location evidence="1">Membrane</location>
        <topology evidence="1">Multi-pass membrane protein</topology>
    </subcellularLocation>
</comment>
<keyword evidence="8" id="KW-1185">Reference proteome</keyword>
<evidence type="ECO:0000256" key="6">
    <source>
        <dbReference type="SAM" id="Phobius"/>
    </source>
</evidence>
<evidence type="ECO:0008006" key="9">
    <source>
        <dbReference type="Google" id="ProtNLM"/>
    </source>
</evidence>
<gene>
    <name evidence="7" type="ORF">DKX38_001038</name>
</gene>
<feature type="region of interest" description="Disordered" evidence="5">
    <location>
        <begin position="102"/>
        <end position="123"/>
    </location>
</feature>
<dbReference type="AlphaFoldDB" id="A0A5N5P245"/>
<dbReference type="InterPro" id="IPR009914">
    <property type="entry name" value="DPM2"/>
</dbReference>
<dbReference type="PANTHER" id="PTHR35998">
    <property type="entry name" value="OS02G0127900 PROTEIN"/>
    <property type="match status" value="1"/>
</dbReference>
<evidence type="ECO:0000256" key="2">
    <source>
        <dbReference type="ARBA" id="ARBA00022692"/>
    </source>
</evidence>
<keyword evidence="3 6" id="KW-1133">Transmembrane helix</keyword>
<proteinExistence type="predicted"/>
<evidence type="ECO:0000256" key="4">
    <source>
        <dbReference type="ARBA" id="ARBA00023136"/>
    </source>
</evidence>
<sequence length="405" mass="45728">MVLWEITLGTAYFLGLKRTYKLALRIQRRVITPKYPRIRQFVQGLASMPFCTVCASISCRRIRTIFHVALKVHLNIQQRDIEVGRNLGNRILRWLDQMKPSAQIRGPSPEKPANDASSNTNVTNQVTNTSHLKASGIGQTSRCQESCRHLITSARSTWSKPFPSIAMMMRPSRPAGIFSQYRHLSIQGAEISRPNYNIGGGCGFLGVFRKDIMHWLRCNMRGHNGVMPKLIAETISPMILFLMWQTSHCAAPNEPLLRAVALLARTQKKGRLMLALSLLLVTSTSNWPPYQGQAYMDLKEGSKLHRPGSVQFHHPNWAQTTATTGMELADRAVGFLLSLISISTFTYYTFWVIILPFVDSDHFVHQYFLPQEYAILVPVFAGVALLCFLCVFVGFVMLKSKKKKA</sequence>
<keyword evidence="4 6" id="KW-0472">Membrane</keyword>
<accession>A0A5N5P245</accession>